<sequence length="243" mass="25612">METSQRVALVTGGSRGIGAGIVRRLTNDGVRVAFTYLKSKELADDLARETGALAIQADSGAEDAVRSSVDETVRHFERLDVLVNNSYAATGLPIEQLPMAEFDRMFQVNVRGTWIAIQEALKHIGNGGRIVNIGSIFADHLPTGEVMRTGHAAYSMAKAGLAGMTRALARELAPKGITINTVQPGLILTDAATQEIAEHMTSLTPVGFGGNPADVAGVVAYLASLESRFVTGSTWDVDGGFGA</sequence>
<reference evidence="3 4" key="1">
    <citation type="submission" date="2018-05" db="EMBL/GenBank/DDBJ databases">
        <title>Evolution of GPA BGCs.</title>
        <authorList>
            <person name="Waglechner N."/>
            <person name="Wright G.D."/>
        </authorList>
    </citation>
    <scope>NUCLEOTIDE SEQUENCE [LARGE SCALE GENOMIC DNA]</scope>
    <source>
        <strain evidence="3 4">A82846</strain>
    </source>
</reference>
<dbReference type="OrthoDB" id="154414at2"/>
<dbReference type="PANTHER" id="PTHR43639">
    <property type="entry name" value="OXIDOREDUCTASE, SHORT-CHAIN DEHYDROGENASE/REDUCTASE FAMILY (AFU_ORTHOLOGUE AFUA_5G02870)"/>
    <property type="match status" value="1"/>
</dbReference>
<dbReference type="PANTHER" id="PTHR43639:SF1">
    <property type="entry name" value="SHORT-CHAIN DEHYDROGENASE_REDUCTASE FAMILY PROTEIN"/>
    <property type="match status" value="1"/>
</dbReference>
<dbReference type="EMBL" id="QHKI01000053">
    <property type="protein sequence ID" value="RSM73836.1"/>
    <property type="molecule type" value="Genomic_DNA"/>
</dbReference>
<dbReference type="InterPro" id="IPR002347">
    <property type="entry name" value="SDR_fam"/>
</dbReference>
<dbReference type="RefSeq" id="WP_037264848.1">
    <property type="nucleotide sequence ID" value="NZ_QHKI01000053.1"/>
</dbReference>
<evidence type="ECO:0000256" key="1">
    <source>
        <dbReference type="ARBA" id="ARBA00006484"/>
    </source>
</evidence>
<dbReference type="Pfam" id="PF13561">
    <property type="entry name" value="adh_short_C2"/>
    <property type="match status" value="1"/>
</dbReference>
<evidence type="ECO:0000313" key="3">
    <source>
        <dbReference type="EMBL" id="RSM73836.1"/>
    </source>
</evidence>
<keyword evidence="2" id="KW-0560">Oxidoreductase</keyword>
<comment type="similarity">
    <text evidence="1">Belongs to the short-chain dehydrogenases/reductases (SDR) family.</text>
</comment>
<proteinExistence type="inferred from homology"/>
<dbReference type="PRINTS" id="PR00081">
    <property type="entry name" value="GDHRDH"/>
</dbReference>
<name>A0A428YVD4_KIBAR</name>
<dbReference type="SUPFAM" id="SSF51735">
    <property type="entry name" value="NAD(P)-binding Rossmann-fold domains"/>
    <property type="match status" value="1"/>
</dbReference>
<protein>
    <submittedName>
        <fullName evidence="3">SDR family oxidoreductase</fullName>
    </submittedName>
</protein>
<dbReference type="AlphaFoldDB" id="A0A428YVD4"/>
<dbReference type="GO" id="GO:0016491">
    <property type="term" value="F:oxidoreductase activity"/>
    <property type="evidence" value="ECO:0007669"/>
    <property type="project" value="UniProtKB-KW"/>
</dbReference>
<dbReference type="PRINTS" id="PR00080">
    <property type="entry name" value="SDRFAMILY"/>
</dbReference>
<dbReference type="InterPro" id="IPR036291">
    <property type="entry name" value="NAD(P)-bd_dom_sf"/>
</dbReference>
<evidence type="ECO:0000256" key="2">
    <source>
        <dbReference type="ARBA" id="ARBA00023002"/>
    </source>
</evidence>
<dbReference type="CDD" id="cd05233">
    <property type="entry name" value="SDR_c"/>
    <property type="match status" value="1"/>
</dbReference>
<dbReference type="FunFam" id="3.40.50.720:FF:000084">
    <property type="entry name" value="Short-chain dehydrogenase reductase"/>
    <property type="match status" value="1"/>
</dbReference>
<dbReference type="PROSITE" id="PS00061">
    <property type="entry name" value="ADH_SHORT"/>
    <property type="match status" value="1"/>
</dbReference>
<dbReference type="Gene3D" id="3.40.50.720">
    <property type="entry name" value="NAD(P)-binding Rossmann-like Domain"/>
    <property type="match status" value="1"/>
</dbReference>
<dbReference type="InterPro" id="IPR020904">
    <property type="entry name" value="Sc_DH/Rdtase_CS"/>
</dbReference>
<dbReference type="Proteomes" id="UP000287547">
    <property type="component" value="Unassembled WGS sequence"/>
</dbReference>
<accession>A0A428YVD4</accession>
<gene>
    <name evidence="3" type="ORF">DMH04_40450</name>
</gene>
<evidence type="ECO:0000313" key="4">
    <source>
        <dbReference type="Proteomes" id="UP000287547"/>
    </source>
</evidence>
<organism evidence="3 4">
    <name type="scientific">Kibdelosporangium aridum</name>
    <dbReference type="NCBI Taxonomy" id="2030"/>
    <lineage>
        <taxon>Bacteria</taxon>
        <taxon>Bacillati</taxon>
        <taxon>Actinomycetota</taxon>
        <taxon>Actinomycetes</taxon>
        <taxon>Pseudonocardiales</taxon>
        <taxon>Pseudonocardiaceae</taxon>
        <taxon>Kibdelosporangium</taxon>
    </lineage>
</organism>
<comment type="caution">
    <text evidence="3">The sequence shown here is derived from an EMBL/GenBank/DDBJ whole genome shotgun (WGS) entry which is preliminary data.</text>
</comment>